<dbReference type="AlphaFoldDB" id="A0A7G9YTH1"/>
<sequence>MNIIVDATFSYLFCLVSKMDVDEGKLPMIKREIVATIAEIDEKYEDLREFETLSKERIGRNKKN</sequence>
<gene>
    <name evidence="1" type="ORF">HDBBLJII_00002</name>
</gene>
<proteinExistence type="predicted"/>
<organism evidence="1">
    <name type="scientific">Candidatus Methanophagaceae archaeon ANME-1 ERB6</name>
    <dbReference type="NCBI Taxonomy" id="2759912"/>
    <lineage>
        <taxon>Archaea</taxon>
        <taxon>Methanobacteriati</taxon>
        <taxon>Methanobacteriota</taxon>
        <taxon>Stenosarchaea group</taxon>
        <taxon>Methanomicrobia</taxon>
        <taxon>Candidatus Methanophagales</taxon>
        <taxon>Candidatus Methanophagaceae</taxon>
    </lineage>
</organism>
<reference evidence="1" key="1">
    <citation type="submission" date="2020-06" db="EMBL/GenBank/DDBJ databases">
        <title>Unique genomic features of the anaerobic methanotrophic archaea.</title>
        <authorList>
            <person name="Chadwick G.L."/>
            <person name="Skennerton C.T."/>
            <person name="Laso-Perez R."/>
            <person name="Leu A.O."/>
            <person name="Speth D.R."/>
            <person name="Yu H."/>
            <person name="Morgan-Lang C."/>
            <person name="Hatzenpichler R."/>
            <person name="Goudeau D."/>
            <person name="Malmstrom R."/>
            <person name="Brazelton W.J."/>
            <person name="Woyke T."/>
            <person name="Hallam S.J."/>
            <person name="Tyson G.W."/>
            <person name="Wegener G."/>
            <person name="Boetius A."/>
            <person name="Orphan V."/>
        </authorList>
    </citation>
    <scope>NUCLEOTIDE SEQUENCE</scope>
</reference>
<evidence type="ECO:0000313" key="1">
    <source>
        <dbReference type="EMBL" id="QNO51305.1"/>
    </source>
</evidence>
<dbReference type="EMBL" id="MT631466">
    <property type="protein sequence ID" value="QNO51305.1"/>
    <property type="molecule type" value="Genomic_DNA"/>
</dbReference>
<protein>
    <submittedName>
        <fullName evidence="1">Uncharacterized protein</fullName>
    </submittedName>
</protein>
<accession>A0A7G9YTH1</accession>
<name>A0A7G9YTH1_9EURY</name>